<name>A0A016TJQ5_9BILA</name>
<gene>
    <name evidence="1" type="primary">Acey_s0098.g3140</name>
    <name evidence="1" type="ORF">Y032_0098g3140</name>
</gene>
<accession>A0A016TJQ5</accession>
<comment type="caution">
    <text evidence="1">The sequence shown here is derived from an EMBL/GenBank/DDBJ whole genome shotgun (WGS) entry which is preliminary data.</text>
</comment>
<dbReference type="Proteomes" id="UP000024635">
    <property type="component" value="Unassembled WGS sequence"/>
</dbReference>
<protein>
    <submittedName>
        <fullName evidence="1">Uncharacterized protein</fullName>
    </submittedName>
</protein>
<evidence type="ECO:0000313" key="1">
    <source>
        <dbReference type="EMBL" id="EYC02818.1"/>
    </source>
</evidence>
<organism evidence="1 2">
    <name type="scientific">Ancylostoma ceylanicum</name>
    <dbReference type="NCBI Taxonomy" id="53326"/>
    <lineage>
        <taxon>Eukaryota</taxon>
        <taxon>Metazoa</taxon>
        <taxon>Ecdysozoa</taxon>
        <taxon>Nematoda</taxon>
        <taxon>Chromadorea</taxon>
        <taxon>Rhabditida</taxon>
        <taxon>Rhabditina</taxon>
        <taxon>Rhabditomorpha</taxon>
        <taxon>Strongyloidea</taxon>
        <taxon>Ancylostomatidae</taxon>
        <taxon>Ancylostomatinae</taxon>
        <taxon>Ancylostoma</taxon>
    </lineage>
</organism>
<reference evidence="2" key="1">
    <citation type="journal article" date="2015" name="Nat. Genet.">
        <title>The genome and transcriptome of the zoonotic hookworm Ancylostoma ceylanicum identify infection-specific gene families.</title>
        <authorList>
            <person name="Schwarz E.M."/>
            <person name="Hu Y."/>
            <person name="Antoshechkin I."/>
            <person name="Miller M.M."/>
            <person name="Sternberg P.W."/>
            <person name="Aroian R.V."/>
        </authorList>
    </citation>
    <scope>NUCLEOTIDE SEQUENCE</scope>
    <source>
        <strain evidence="2">HY135</strain>
    </source>
</reference>
<sequence length="95" mass="10742">MGCVQENERDLHGIQAKITEACLNVLHGCKYMYLEIVARPNSVIGQLIQPTNRRVACPALPGTALHTPPFLLFPSNFHQIPEINRLFCTHNSYRL</sequence>
<dbReference type="AlphaFoldDB" id="A0A016TJQ5"/>
<dbReference type="EMBL" id="JARK01001434">
    <property type="protein sequence ID" value="EYC02818.1"/>
    <property type="molecule type" value="Genomic_DNA"/>
</dbReference>
<evidence type="ECO:0000313" key="2">
    <source>
        <dbReference type="Proteomes" id="UP000024635"/>
    </source>
</evidence>
<proteinExistence type="predicted"/>
<keyword evidence="2" id="KW-1185">Reference proteome</keyword>